<reference evidence="1" key="1">
    <citation type="submission" date="2014-12" db="EMBL/GenBank/DDBJ databases">
        <title>Insight into the proteome of Arion vulgaris.</title>
        <authorList>
            <person name="Aradska J."/>
            <person name="Bulat T."/>
            <person name="Smidak R."/>
            <person name="Sarate P."/>
            <person name="Gangsoo J."/>
            <person name="Sialana F."/>
            <person name="Bilban M."/>
            <person name="Lubec G."/>
        </authorList>
    </citation>
    <scope>NUCLEOTIDE SEQUENCE</scope>
    <source>
        <tissue evidence="1">Skin</tissue>
    </source>
</reference>
<accession>A0A0B6ZZE4</accession>
<gene>
    <name evidence="1" type="primary">ORF88970</name>
</gene>
<name>A0A0B6ZZE4_9EUPU</name>
<dbReference type="EMBL" id="HACG01027073">
    <property type="protein sequence ID" value="CEK73938.1"/>
    <property type="molecule type" value="Transcribed_RNA"/>
</dbReference>
<organism evidence="1">
    <name type="scientific">Arion vulgaris</name>
    <dbReference type="NCBI Taxonomy" id="1028688"/>
    <lineage>
        <taxon>Eukaryota</taxon>
        <taxon>Metazoa</taxon>
        <taxon>Spiralia</taxon>
        <taxon>Lophotrochozoa</taxon>
        <taxon>Mollusca</taxon>
        <taxon>Gastropoda</taxon>
        <taxon>Heterobranchia</taxon>
        <taxon>Euthyneura</taxon>
        <taxon>Panpulmonata</taxon>
        <taxon>Eupulmonata</taxon>
        <taxon>Stylommatophora</taxon>
        <taxon>Helicina</taxon>
        <taxon>Arionoidea</taxon>
        <taxon>Arionidae</taxon>
        <taxon>Arion</taxon>
    </lineage>
</organism>
<evidence type="ECO:0000313" key="1">
    <source>
        <dbReference type="EMBL" id="CEK73938.1"/>
    </source>
</evidence>
<sequence length="104" mass="12167">MATMNVPYEILQNSTPKQQALSFIPDRMMPVSTMHRMALKASEKIILLMNNTNMLTRHYRLTSMNDVLIYLTGNHEDQGMPGDRGDFYRRKLAEQMFIHYSIQN</sequence>
<proteinExistence type="predicted"/>
<protein>
    <submittedName>
        <fullName evidence="1">Uncharacterized protein</fullName>
    </submittedName>
</protein>
<dbReference type="AlphaFoldDB" id="A0A0B6ZZE4"/>